<dbReference type="PANTHER" id="PTHR47074">
    <property type="entry name" value="BNAC02G40300D PROTEIN"/>
    <property type="match status" value="1"/>
</dbReference>
<keyword evidence="3" id="KW-1185">Reference proteome</keyword>
<reference evidence="2" key="1">
    <citation type="submission" date="2019-08" db="EMBL/GenBank/DDBJ databases">
        <authorList>
            <person name="Liu F."/>
        </authorList>
    </citation>
    <scope>NUCLEOTIDE SEQUENCE [LARGE SCALE GENOMIC DNA]</scope>
    <source>
        <strain evidence="2">PA1801</strain>
        <tissue evidence="2">Leaf</tissue>
    </source>
</reference>
<dbReference type="AlphaFoldDB" id="A0A5B6VFK3"/>
<dbReference type="PANTHER" id="PTHR47074:SF61">
    <property type="entry name" value="RNASE H TYPE-1 DOMAIN-CONTAINING PROTEIN"/>
    <property type="match status" value="1"/>
</dbReference>
<evidence type="ECO:0000259" key="1">
    <source>
        <dbReference type="Pfam" id="PF13966"/>
    </source>
</evidence>
<accession>A0A5B6VFK3</accession>
<name>A0A5B6VFK3_9ROSI</name>
<dbReference type="EMBL" id="SMMG02000007">
    <property type="protein sequence ID" value="KAA3467922.1"/>
    <property type="molecule type" value="Genomic_DNA"/>
</dbReference>
<dbReference type="InterPro" id="IPR052929">
    <property type="entry name" value="RNase_H-like_EbsB-rel"/>
</dbReference>
<evidence type="ECO:0000313" key="3">
    <source>
        <dbReference type="Proteomes" id="UP000325315"/>
    </source>
</evidence>
<dbReference type="OrthoDB" id="1906820at2759"/>
<dbReference type="Pfam" id="PF13966">
    <property type="entry name" value="zf-RVT"/>
    <property type="match status" value="1"/>
</dbReference>
<feature type="domain" description="Reverse transcriptase zinc-binding" evidence="1">
    <location>
        <begin position="160"/>
        <end position="252"/>
    </location>
</feature>
<gene>
    <name evidence="2" type="ORF">EPI10_002893</name>
</gene>
<dbReference type="Proteomes" id="UP000325315">
    <property type="component" value="Unassembled WGS sequence"/>
</dbReference>
<evidence type="ECO:0000313" key="2">
    <source>
        <dbReference type="EMBL" id="KAA3467922.1"/>
    </source>
</evidence>
<comment type="caution">
    <text evidence="2">The sequence shown here is derived from an EMBL/GenBank/DDBJ whole genome shotgun (WGS) entry which is preliminary data.</text>
</comment>
<organism evidence="2 3">
    <name type="scientific">Gossypium australe</name>
    <dbReference type="NCBI Taxonomy" id="47621"/>
    <lineage>
        <taxon>Eukaryota</taxon>
        <taxon>Viridiplantae</taxon>
        <taxon>Streptophyta</taxon>
        <taxon>Embryophyta</taxon>
        <taxon>Tracheophyta</taxon>
        <taxon>Spermatophyta</taxon>
        <taxon>Magnoliopsida</taxon>
        <taxon>eudicotyledons</taxon>
        <taxon>Gunneridae</taxon>
        <taxon>Pentapetalae</taxon>
        <taxon>rosids</taxon>
        <taxon>malvids</taxon>
        <taxon>Malvales</taxon>
        <taxon>Malvaceae</taxon>
        <taxon>Malvoideae</taxon>
        <taxon>Gossypium</taxon>
    </lineage>
</organism>
<dbReference type="InterPro" id="IPR026960">
    <property type="entry name" value="RVT-Znf"/>
</dbReference>
<protein>
    <submittedName>
        <fullName evidence="2">Ribonuclease H-like superfamily protein</fullName>
    </submittedName>
</protein>
<sequence>MGFRNMAQFNVAMLAKQGWGFLENPNSLVAQVFKAKYFSKSNFLNSQLGNKSSYVWCSIWAARGILEKGLIWKVGTGTSISIVNDEWVPDLDNYRLLSSYSGSIDNNVAELINCQTKEWNMEVINFTFGADETERILCIPLTKHPHVDLMAWRGEPSGSFSVKNNYKLLQRLDPNAYAIHPVYNDFYKKLWSIDLPTKIKINILKASWNYLPTRVNLLHKKLATEATCPRCGLGTETLNHLFRECPISVEVWTQLSKIKVLRYTTKLDGVKNRLVKSSKAVNRWKHPPHQTVKINFDGAFAAKEHRSASGIVARGSERSVLVSKSRIHEQVASAFEAEALACGETVQLGIDMQKEEFVMDRAFCYQTRVL</sequence>
<proteinExistence type="predicted"/>